<organism evidence="1">
    <name type="scientific">marine sediment metagenome</name>
    <dbReference type="NCBI Taxonomy" id="412755"/>
    <lineage>
        <taxon>unclassified sequences</taxon>
        <taxon>metagenomes</taxon>
        <taxon>ecological metagenomes</taxon>
    </lineage>
</organism>
<name>X1RFA7_9ZZZZ</name>
<sequence>MGDIDLNDQGNLDDLYDLQRKTGMSKICARYHPKRKKHLITVEGDRLFDLKTTQWQEIEDLIVRTVEVADRIEFSVLGCDEDAQYLNVVREDKNN</sequence>
<gene>
    <name evidence="1" type="ORF">S12H4_14031</name>
</gene>
<accession>X1RFA7</accession>
<proteinExistence type="predicted"/>
<reference evidence="1" key="1">
    <citation type="journal article" date="2014" name="Front. Microbiol.">
        <title>High frequency of phylogenetically diverse reductive dehalogenase-homologous genes in deep subseafloor sedimentary metagenomes.</title>
        <authorList>
            <person name="Kawai M."/>
            <person name="Futagami T."/>
            <person name="Toyoda A."/>
            <person name="Takaki Y."/>
            <person name="Nishi S."/>
            <person name="Hori S."/>
            <person name="Arai W."/>
            <person name="Tsubouchi T."/>
            <person name="Morono Y."/>
            <person name="Uchiyama I."/>
            <person name="Ito T."/>
            <person name="Fujiyama A."/>
            <person name="Inagaki F."/>
            <person name="Takami H."/>
        </authorList>
    </citation>
    <scope>NUCLEOTIDE SEQUENCE</scope>
    <source>
        <strain evidence="1">Expedition CK06-06</strain>
    </source>
</reference>
<evidence type="ECO:0000313" key="1">
    <source>
        <dbReference type="EMBL" id="GAI79293.1"/>
    </source>
</evidence>
<dbReference type="EMBL" id="BARW01006679">
    <property type="protein sequence ID" value="GAI79293.1"/>
    <property type="molecule type" value="Genomic_DNA"/>
</dbReference>
<comment type="caution">
    <text evidence="1">The sequence shown here is derived from an EMBL/GenBank/DDBJ whole genome shotgun (WGS) entry which is preliminary data.</text>
</comment>
<protein>
    <submittedName>
        <fullName evidence="1">Uncharacterized protein</fullName>
    </submittedName>
</protein>
<dbReference type="AlphaFoldDB" id="X1RFA7"/>